<dbReference type="InterPro" id="IPR011356">
    <property type="entry name" value="Leucine_aapep/pepB"/>
</dbReference>
<name>A0ABV2MY40_9HYPH</name>
<keyword evidence="3" id="KW-0645">Protease</keyword>
<evidence type="ECO:0000259" key="6">
    <source>
        <dbReference type="PROSITE" id="PS00631"/>
    </source>
</evidence>
<comment type="caution">
    <text evidence="7">The sequence shown here is derived from an EMBL/GenBank/DDBJ whole genome shotgun (WGS) entry which is preliminary data.</text>
</comment>
<feature type="domain" description="Cytosol aminopeptidase" evidence="6">
    <location>
        <begin position="335"/>
        <end position="342"/>
    </location>
</feature>
<gene>
    <name evidence="7" type="ORF">ABID37_001607</name>
</gene>
<dbReference type="InterPro" id="IPR043472">
    <property type="entry name" value="Macro_dom-like"/>
</dbReference>
<evidence type="ECO:0000256" key="4">
    <source>
        <dbReference type="ARBA" id="ARBA00022801"/>
    </source>
</evidence>
<dbReference type="InterPro" id="IPR000819">
    <property type="entry name" value="Peptidase_M17_C"/>
</dbReference>
<dbReference type="Gene3D" id="3.40.220.10">
    <property type="entry name" value="Leucine Aminopeptidase, subunit E, domain 1"/>
    <property type="match status" value="1"/>
</dbReference>
<protein>
    <submittedName>
        <fullName evidence="7">Leucyl aminopeptidase</fullName>
        <ecNumber evidence="7">3.4.11.1</ecNumber>
    </submittedName>
</protein>
<sequence>MNLPGLPCVRPLSGLPSARPVLAFASAGQDAAFGLAWLDEAVRRLRAAGLASAGAGPVPATVAGDGGEHPLVVAGLGDADVQILRQRAAEAVALMRAHGHAACTIVLPALDGSAAQAIAEGVFSANHRFRSAGSARDVRPHIEDIDFAATDPDGPVADGLRAGWLTSLAALSARDLATEPANILTPPVFVELCRVLAEKAGFGLTVMGRKELEAAGMAGLMTVAAGSRHAPFLIRMDWHPAGMAGAAKPLVLVGKTVTFDSGGISLKKAEDMDHMKADMGGGAAVFGAMAMIAELQPRFPVTAVFAVVENMPGPDAMRPSDVIRMASGTTVEIINTDAEGRLILADALHYAAGLQPAAVIDLATLTGASLGIFGPLGIGTFANDDRWFGRLEQADRQAGEKVWRLPLWPEYRTFLKSPVADLRNFSTTGQNGSTPVAAAFLSHFVGEHPWLHLDLYNTCWNRQDGALMPQGPTGSGSRVLAQLILDLEAEAVSQQPNPES</sequence>
<accession>A0ABV2MY40</accession>
<dbReference type="RefSeq" id="WP_354193727.1">
    <property type="nucleotide sequence ID" value="NZ_JBEPML010000004.1"/>
</dbReference>
<evidence type="ECO:0000256" key="5">
    <source>
        <dbReference type="ARBA" id="ARBA00023211"/>
    </source>
</evidence>
<dbReference type="Proteomes" id="UP001549076">
    <property type="component" value="Unassembled WGS sequence"/>
</dbReference>
<evidence type="ECO:0000256" key="2">
    <source>
        <dbReference type="ARBA" id="ARBA00022438"/>
    </source>
</evidence>
<dbReference type="PRINTS" id="PR00481">
    <property type="entry name" value="LAMNOPPTDASE"/>
</dbReference>
<keyword evidence="2 7" id="KW-0031">Aminopeptidase</keyword>
<dbReference type="CDD" id="cd00433">
    <property type="entry name" value="Peptidase_M17"/>
    <property type="match status" value="1"/>
</dbReference>
<keyword evidence="4 7" id="KW-0378">Hydrolase</keyword>
<dbReference type="SUPFAM" id="SSF52949">
    <property type="entry name" value="Macro domain-like"/>
    <property type="match status" value="1"/>
</dbReference>
<evidence type="ECO:0000256" key="1">
    <source>
        <dbReference type="ARBA" id="ARBA00009528"/>
    </source>
</evidence>
<dbReference type="Pfam" id="PF00883">
    <property type="entry name" value="Peptidase_M17"/>
    <property type="match status" value="1"/>
</dbReference>
<dbReference type="EMBL" id="JBEPML010000004">
    <property type="protein sequence ID" value="MET3791399.1"/>
    <property type="molecule type" value="Genomic_DNA"/>
</dbReference>
<evidence type="ECO:0000256" key="3">
    <source>
        <dbReference type="ARBA" id="ARBA00022670"/>
    </source>
</evidence>
<dbReference type="GO" id="GO:0004177">
    <property type="term" value="F:aminopeptidase activity"/>
    <property type="evidence" value="ECO:0007669"/>
    <property type="project" value="UniProtKB-KW"/>
</dbReference>
<organism evidence="7 8">
    <name type="scientific">Aquamicrobium terrae</name>
    <dbReference type="NCBI Taxonomy" id="1324945"/>
    <lineage>
        <taxon>Bacteria</taxon>
        <taxon>Pseudomonadati</taxon>
        <taxon>Pseudomonadota</taxon>
        <taxon>Alphaproteobacteria</taxon>
        <taxon>Hyphomicrobiales</taxon>
        <taxon>Phyllobacteriaceae</taxon>
        <taxon>Aquamicrobium</taxon>
    </lineage>
</organism>
<dbReference type="Gene3D" id="3.40.630.10">
    <property type="entry name" value="Zn peptidases"/>
    <property type="match status" value="1"/>
</dbReference>
<comment type="similarity">
    <text evidence="1">Belongs to the peptidase M17 family.</text>
</comment>
<dbReference type="PANTHER" id="PTHR11963:SF23">
    <property type="entry name" value="CYTOSOL AMINOPEPTIDASE"/>
    <property type="match status" value="1"/>
</dbReference>
<dbReference type="PROSITE" id="PS00631">
    <property type="entry name" value="CYTOSOL_AP"/>
    <property type="match status" value="1"/>
</dbReference>
<dbReference type="PANTHER" id="PTHR11963">
    <property type="entry name" value="LEUCINE AMINOPEPTIDASE-RELATED"/>
    <property type="match status" value="1"/>
</dbReference>
<reference evidence="7 8" key="1">
    <citation type="submission" date="2024-06" db="EMBL/GenBank/DDBJ databases">
        <title>Genomic Encyclopedia of Type Strains, Phase IV (KMG-IV): sequencing the most valuable type-strain genomes for metagenomic binning, comparative biology and taxonomic classification.</title>
        <authorList>
            <person name="Goeker M."/>
        </authorList>
    </citation>
    <scope>NUCLEOTIDE SEQUENCE [LARGE SCALE GENOMIC DNA]</scope>
    <source>
        <strain evidence="7 8">DSM 27865</strain>
    </source>
</reference>
<dbReference type="SUPFAM" id="SSF53187">
    <property type="entry name" value="Zn-dependent exopeptidases"/>
    <property type="match status" value="1"/>
</dbReference>
<evidence type="ECO:0000313" key="8">
    <source>
        <dbReference type="Proteomes" id="UP001549076"/>
    </source>
</evidence>
<keyword evidence="8" id="KW-1185">Reference proteome</keyword>
<dbReference type="EC" id="3.4.11.1" evidence="7"/>
<evidence type="ECO:0000313" key="7">
    <source>
        <dbReference type="EMBL" id="MET3791399.1"/>
    </source>
</evidence>
<keyword evidence="5" id="KW-0464">Manganese</keyword>
<proteinExistence type="inferred from homology"/>